<reference evidence="14 15" key="1">
    <citation type="submission" date="2012-01" db="EMBL/GenBank/DDBJ databases">
        <title>Complete sequence of chromosome of Clostridium pasteurianum BC1.</title>
        <authorList>
            <consortium name="US DOE Joint Genome Institute"/>
            <person name="Lucas S."/>
            <person name="Han J."/>
            <person name="Lapidus A."/>
            <person name="Cheng J.-F."/>
            <person name="Goodwin L."/>
            <person name="Pitluck S."/>
            <person name="Peters L."/>
            <person name="Mikhailova N."/>
            <person name="Teshima H."/>
            <person name="Detter J.C."/>
            <person name="Han C."/>
            <person name="Tapia R."/>
            <person name="Land M."/>
            <person name="Hauser L."/>
            <person name="Kyrpides N."/>
            <person name="Ivanova N."/>
            <person name="Pagani I."/>
            <person name="Dunn J."/>
            <person name="Taghavi S."/>
            <person name="Francis A."/>
            <person name="van der Lelie D."/>
            <person name="Woyke T."/>
        </authorList>
    </citation>
    <scope>NUCLEOTIDE SEQUENCE [LARGE SCALE GENOMIC DNA]</scope>
    <source>
        <strain evidence="14 15">BC1</strain>
    </source>
</reference>
<keyword evidence="3 12" id="KW-0813">Transport</keyword>
<keyword evidence="7 12" id="KW-0653">Protein transport</keyword>
<dbReference type="PANTHER" id="PTHR30587:SF0">
    <property type="entry name" value="FLAGELLAR BIOSYNTHETIC PROTEIN FLIP"/>
    <property type="match status" value="1"/>
</dbReference>
<keyword evidence="8 12" id="KW-1133">Transmembrane helix</keyword>
<keyword evidence="14" id="KW-0966">Cell projection</keyword>
<dbReference type="GO" id="GO:0009425">
    <property type="term" value="C:bacterial-type flagellum basal body"/>
    <property type="evidence" value="ECO:0007669"/>
    <property type="project" value="UniProtKB-SubCell"/>
</dbReference>
<evidence type="ECO:0000256" key="12">
    <source>
        <dbReference type="RuleBase" id="RU362069"/>
    </source>
</evidence>
<feature type="transmembrane region" description="Helical" evidence="12">
    <location>
        <begin position="236"/>
        <end position="256"/>
    </location>
</feature>
<dbReference type="PATRIC" id="fig|86416.3.peg.2911"/>
<dbReference type="Pfam" id="PF00813">
    <property type="entry name" value="FliP"/>
    <property type="match status" value="1"/>
</dbReference>
<dbReference type="OrthoDB" id="9805111at2"/>
<dbReference type="GO" id="GO:0009306">
    <property type="term" value="P:protein secretion"/>
    <property type="evidence" value="ECO:0007669"/>
    <property type="project" value="UniProtKB-UniRule"/>
</dbReference>
<dbReference type="PRINTS" id="PR01302">
    <property type="entry name" value="TYPE3IMPPROT"/>
</dbReference>
<dbReference type="InterPro" id="IPR005837">
    <property type="entry name" value="FliP"/>
</dbReference>
<evidence type="ECO:0000256" key="4">
    <source>
        <dbReference type="ARBA" id="ARBA00022475"/>
    </source>
</evidence>
<keyword evidence="5 12" id="KW-0812">Transmembrane</keyword>
<dbReference type="GO" id="GO:0005886">
    <property type="term" value="C:plasma membrane"/>
    <property type="evidence" value="ECO:0007669"/>
    <property type="project" value="UniProtKB-SubCell"/>
</dbReference>
<feature type="transmembrane region" description="Helical" evidence="12">
    <location>
        <begin position="195"/>
        <end position="224"/>
    </location>
</feature>
<keyword evidence="4 12" id="KW-1003">Cell membrane</keyword>
<organism evidence="14 15">
    <name type="scientific">Clostridium pasteurianum BC1</name>
    <dbReference type="NCBI Taxonomy" id="86416"/>
    <lineage>
        <taxon>Bacteria</taxon>
        <taxon>Bacillati</taxon>
        <taxon>Bacillota</taxon>
        <taxon>Clostridia</taxon>
        <taxon>Eubacteriales</taxon>
        <taxon>Clostridiaceae</taxon>
        <taxon>Clostridium</taxon>
    </lineage>
</organism>
<dbReference type="KEGG" id="cpas:Clopa_2925"/>
<dbReference type="InterPro" id="IPR005838">
    <property type="entry name" value="T3SS_IM_P"/>
</dbReference>
<comment type="function">
    <text evidence="12">Plays a role in the flagellum-specific transport system.</text>
</comment>
<evidence type="ECO:0000256" key="11">
    <source>
        <dbReference type="ARBA" id="ARBA00023225"/>
    </source>
</evidence>
<feature type="transmembrane region" description="Helical" evidence="12">
    <location>
        <begin position="57"/>
        <end position="87"/>
    </location>
</feature>
<dbReference type="eggNOG" id="COG1338">
    <property type="taxonomic scope" value="Bacteria"/>
</dbReference>
<feature type="chain" id="PRO_5004374487" description="Flagellar biosynthetic protein FliP" evidence="13">
    <location>
        <begin position="26"/>
        <end position="257"/>
    </location>
</feature>
<dbReference type="EMBL" id="CP003261">
    <property type="protein sequence ID" value="AGK97763.1"/>
    <property type="molecule type" value="Genomic_DNA"/>
</dbReference>
<proteinExistence type="inferred from homology"/>
<comment type="similarity">
    <text evidence="1 12">Belongs to the FliP/MopC/SpaP family.</text>
</comment>
<dbReference type="STRING" id="86416.Clopa_2925"/>
<dbReference type="NCBIfam" id="TIGR01103">
    <property type="entry name" value="fliP"/>
    <property type="match status" value="1"/>
</dbReference>
<keyword evidence="6 12" id="KW-1005">Bacterial flagellum biogenesis</keyword>
<evidence type="ECO:0000256" key="9">
    <source>
        <dbReference type="ARBA" id="ARBA00023136"/>
    </source>
</evidence>
<name>R4K5B6_CLOPA</name>
<evidence type="ECO:0000313" key="14">
    <source>
        <dbReference type="EMBL" id="AGK97763.1"/>
    </source>
</evidence>
<dbReference type="PROSITE" id="PS01061">
    <property type="entry name" value="FLIP_2"/>
    <property type="match status" value="1"/>
</dbReference>
<dbReference type="RefSeq" id="WP_015616057.1">
    <property type="nucleotide sequence ID" value="NC_021182.1"/>
</dbReference>
<feature type="signal peptide" evidence="13">
    <location>
        <begin position="1"/>
        <end position="25"/>
    </location>
</feature>
<dbReference type="HOGENOM" id="CLU_042028_0_1_9"/>
<dbReference type="NCBIfam" id="NF009438">
    <property type="entry name" value="PRK12797.1"/>
    <property type="match status" value="1"/>
</dbReference>
<gene>
    <name evidence="12" type="primary">fliP</name>
    <name evidence="14" type="ORF">Clopa_2925</name>
</gene>
<evidence type="ECO:0000313" key="15">
    <source>
        <dbReference type="Proteomes" id="UP000013523"/>
    </source>
</evidence>
<feature type="transmembrane region" description="Helical" evidence="12">
    <location>
        <begin position="99"/>
        <end position="118"/>
    </location>
</feature>
<evidence type="ECO:0000256" key="6">
    <source>
        <dbReference type="ARBA" id="ARBA00022795"/>
    </source>
</evidence>
<evidence type="ECO:0000256" key="2">
    <source>
        <dbReference type="ARBA" id="ARBA00021714"/>
    </source>
</evidence>
<keyword evidence="10" id="KW-0975">Bacterial flagellum</keyword>
<dbReference type="AlphaFoldDB" id="R4K5B6"/>
<protein>
    <recommendedName>
        <fullName evidence="2 12">Flagellar biosynthetic protein FliP</fullName>
    </recommendedName>
</protein>
<dbReference type="GO" id="GO:0044781">
    <property type="term" value="P:bacterial-type flagellum organization"/>
    <property type="evidence" value="ECO:0007669"/>
    <property type="project" value="UniProtKB-UniRule"/>
</dbReference>
<keyword evidence="13" id="KW-0732">Signal</keyword>
<comment type="subcellular location">
    <subcellularLocation>
        <location evidence="12">Cell membrane</location>
        <topology evidence="12">Multi-pass membrane protein</topology>
    </subcellularLocation>
    <subcellularLocation>
        <location evidence="12">Bacterial flagellum basal body</location>
    </subcellularLocation>
</comment>
<evidence type="ECO:0000256" key="3">
    <source>
        <dbReference type="ARBA" id="ARBA00022448"/>
    </source>
</evidence>
<keyword evidence="14" id="KW-0969">Cilium</keyword>
<keyword evidence="9 12" id="KW-0472">Membrane</keyword>
<dbReference type="PANTHER" id="PTHR30587">
    <property type="entry name" value="FLAGELLAR BIOSYNTHETIC PROTEIN FLIP"/>
    <property type="match status" value="1"/>
</dbReference>
<keyword evidence="15" id="KW-1185">Reference proteome</keyword>
<keyword evidence="11 12" id="KW-1006">Bacterial flagellum protein export</keyword>
<evidence type="ECO:0000256" key="1">
    <source>
        <dbReference type="ARBA" id="ARBA00006257"/>
    </source>
</evidence>
<keyword evidence="14" id="KW-0282">Flagellum</keyword>
<sequence>MKKKACIISILVLFCILLIGNKAYAAPSPQSIPIPNINVSVNNNSATPTNYVDNIKLLIMLTVLTLLPSIIIMTTSFTRIIVVLGFLKNALGTQSAPPNQVIIGLALFLTFFIMMPTYTTINNNAIQPYVNNKINQQQAITVGEKPLKEFMLKQTRKKDLQLFMDAAKMDPKTDTDHTPIHVVIPAFIISELKTAFIIGFLLFIPFMIIDFVVASILMSMGMFMVPPAMVSLPFKILLFVMVDGWYLVVKSLILSFS</sequence>
<dbReference type="Proteomes" id="UP000013523">
    <property type="component" value="Chromosome"/>
</dbReference>
<evidence type="ECO:0000256" key="7">
    <source>
        <dbReference type="ARBA" id="ARBA00022927"/>
    </source>
</evidence>
<evidence type="ECO:0000256" key="13">
    <source>
        <dbReference type="SAM" id="SignalP"/>
    </source>
</evidence>
<evidence type="ECO:0000256" key="5">
    <source>
        <dbReference type="ARBA" id="ARBA00022692"/>
    </source>
</evidence>
<evidence type="ECO:0000256" key="8">
    <source>
        <dbReference type="ARBA" id="ARBA00022989"/>
    </source>
</evidence>
<accession>R4K5B6</accession>
<evidence type="ECO:0000256" key="10">
    <source>
        <dbReference type="ARBA" id="ARBA00023143"/>
    </source>
</evidence>
<dbReference type="PRINTS" id="PR00951">
    <property type="entry name" value="FLGBIOSNFLIP"/>
</dbReference>